<accession>A0A2G9SM60</accession>
<dbReference type="OrthoDB" id="93664at2759"/>
<gene>
    <name evidence="1" type="ORF">AB205_0216790</name>
</gene>
<sequence>MGFILLKVLKTFTLQRIPNLIVSGILPNFSLDYVHTAAEGGCHWWSLVEISIFLQTLHTNQ</sequence>
<dbReference type="EMBL" id="KV923673">
    <property type="protein sequence ID" value="PIO41132.1"/>
    <property type="molecule type" value="Genomic_DNA"/>
</dbReference>
<organism evidence="1">
    <name type="scientific">Aquarana catesbeiana</name>
    <name type="common">American bullfrog</name>
    <name type="synonym">Rana catesbeiana</name>
    <dbReference type="NCBI Taxonomy" id="8400"/>
    <lineage>
        <taxon>Eukaryota</taxon>
        <taxon>Metazoa</taxon>
        <taxon>Chordata</taxon>
        <taxon>Craniata</taxon>
        <taxon>Vertebrata</taxon>
        <taxon>Euteleostomi</taxon>
        <taxon>Amphibia</taxon>
        <taxon>Batrachia</taxon>
        <taxon>Anura</taxon>
        <taxon>Neobatrachia</taxon>
        <taxon>Ranoidea</taxon>
        <taxon>Ranidae</taxon>
        <taxon>Aquarana</taxon>
    </lineage>
</organism>
<proteinExistence type="predicted"/>
<name>A0A2G9SM60_AQUCT</name>
<dbReference type="AlphaFoldDB" id="A0A2G9SM60"/>
<reference evidence="1" key="1">
    <citation type="submission" date="2017-08" db="EMBL/GenBank/DDBJ databases">
        <title>Assembly of the North American Bullfrog Genome.</title>
        <authorList>
            <person name="Warren R.L."/>
            <person name="Vandervalk B.P."/>
            <person name="Kucuk E."/>
            <person name="Birol I."/>
            <person name="Helbing C."/>
            <person name="Pandoh P."/>
            <person name="Behsaz B."/>
            <person name="Mohamadi H."/>
            <person name="Chu J."/>
            <person name="Jackman S."/>
            <person name="Hammond S.A."/>
            <person name="Veldhoen N."/>
            <person name="Kirk H."/>
            <person name="Zhao Y."/>
            <person name="Coope R."/>
            <person name="Pleasance S."/>
            <person name="Moore R."/>
            <person name="Holt R."/>
        </authorList>
    </citation>
    <scope>NUCLEOTIDE SEQUENCE</scope>
    <source>
        <strain evidence="1">Bruno</strain>
        <tissue evidence="1">Liver</tissue>
    </source>
</reference>
<protein>
    <submittedName>
        <fullName evidence="1">Uncharacterized protein</fullName>
    </submittedName>
</protein>
<evidence type="ECO:0000313" key="1">
    <source>
        <dbReference type="EMBL" id="PIO41132.1"/>
    </source>
</evidence>